<reference evidence="3 4" key="1">
    <citation type="submission" date="2017-11" db="EMBL/GenBank/DDBJ databases">
        <title>Evolution of Phototrophy in the Chloroflexi Phylum Driven by Horizontal Gene Transfer.</title>
        <authorList>
            <person name="Ward L.M."/>
            <person name="Hemp J."/>
            <person name="Shih P.M."/>
            <person name="Mcglynn S.E."/>
            <person name="Fischer W."/>
        </authorList>
    </citation>
    <scope>NUCLEOTIDE SEQUENCE [LARGE SCALE GENOMIC DNA]</scope>
    <source>
        <strain evidence="3">JP3_13</strain>
    </source>
</reference>
<evidence type="ECO:0000256" key="1">
    <source>
        <dbReference type="SAM" id="MobiDB-lite"/>
    </source>
</evidence>
<organism evidence="3 4">
    <name type="scientific">Candidatus Thermofonsia Clade 1 bacterium</name>
    <dbReference type="NCBI Taxonomy" id="2364210"/>
    <lineage>
        <taxon>Bacteria</taxon>
        <taxon>Bacillati</taxon>
        <taxon>Chloroflexota</taxon>
        <taxon>Candidatus Thermofontia</taxon>
        <taxon>Candidatus Thermofonsia Clade 1</taxon>
    </lineage>
</organism>
<keyword evidence="2" id="KW-0472">Membrane</keyword>
<gene>
    <name evidence="3" type="ORF">CUN49_07440</name>
</gene>
<protein>
    <submittedName>
        <fullName evidence="3">Uncharacterized protein</fullName>
    </submittedName>
</protein>
<evidence type="ECO:0000256" key="2">
    <source>
        <dbReference type="SAM" id="Phobius"/>
    </source>
</evidence>
<feature type="region of interest" description="Disordered" evidence="1">
    <location>
        <begin position="93"/>
        <end position="113"/>
    </location>
</feature>
<feature type="compositionally biased region" description="Polar residues" evidence="1">
    <location>
        <begin position="95"/>
        <end position="107"/>
    </location>
</feature>
<accession>A0A2M8PER6</accession>
<comment type="caution">
    <text evidence="3">The sequence shown here is derived from an EMBL/GenBank/DDBJ whole genome shotgun (WGS) entry which is preliminary data.</text>
</comment>
<sequence>MTQLVYLIEQIAPGIYLFCAAGVLFWLGRYFSAQAALRAAEFELERELEEKQRARAITWTIGLIELGLATLAIAIVVAPTLRADLLSAGLPGASDSGNEQRFATSTPGGDGNEAEGVFQTVTAQALSGGGVFLQLTAVASPTPVGTIIAGYPTPVGCNSEQASLEVPANGMRVFDTLTVIGTANIPDFAFYTLEISGPSTGGEFGVLDNKTSPMPEKGVLGQFAVAAFQPGDYRFRLAVFDSLSEMRASCTVWIVISPRPPTNTPPGG</sequence>
<keyword evidence="2" id="KW-0812">Transmembrane</keyword>
<feature type="transmembrane region" description="Helical" evidence="2">
    <location>
        <begin position="6"/>
        <end position="28"/>
    </location>
</feature>
<keyword evidence="2" id="KW-1133">Transmembrane helix</keyword>
<proteinExistence type="predicted"/>
<evidence type="ECO:0000313" key="3">
    <source>
        <dbReference type="EMBL" id="PJF36044.1"/>
    </source>
</evidence>
<dbReference type="EMBL" id="PGTM01000084">
    <property type="protein sequence ID" value="PJF36044.1"/>
    <property type="molecule type" value="Genomic_DNA"/>
</dbReference>
<dbReference type="Proteomes" id="UP000229681">
    <property type="component" value="Unassembled WGS sequence"/>
</dbReference>
<feature type="transmembrane region" description="Helical" evidence="2">
    <location>
        <begin position="56"/>
        <end position="78"/>
    </location>
</feature>
<evidence type="ECO:0000313" key="4">
    <source>
        <dbReference type="Proteomes" id="UP000229681"/>
    </source>
</evidence>
<dbReference type="AlphaFoldDB" id="A0A2M8PER6"/>
<name>A0A2M8PER6_9CHLR</name>